<protein>
    <submittedName>
        <fullName evidence="1">Uncharacterized protein</fullName>
    </submittedName>
</protein>
<dbReference type="Proteomes" id="UP000663440">
    <property type="component" value="Chromosome"/>
</dbReference>
<organism evidence="1 2">
    <name type="scientific">Flavobacterium endoglycinae</name>
    <dbReference type="NCBI Taxonomy" id="2816357"/>
    <lineage>
        <taxon>Bacteria</taxon>
        <taxon>Pseudomonadati</taxon>
        <taxon>Bacteroidota</taxon>
        <taxon>Flavobacteriia</taxon>
        <taxon>Flavobacteriales</taxon>
        <taxon>Flavobacteriaceae</taxon>
        <taxon>Flavobacterium</taxon>
    </lineage>
</organism>
<accession>A0ABX7QJA8</accession>
<gene>
    <name evidence="1" type="ORF">J0383_06440</name>
</gene>
<sequence>MNWIIQNSDKIEFHTNLKEILKPILDEVKSFNWVISDFDFITDKELPINHNQVFFVLSNQEFNEILNSDVQFIWGVISGFSKDEEIIIDECNLPFAEGNDLIWKNENLQISNSTIEIIAFDSTFTIIKFKDKNLSDVFKEYFDEAIALEKFNS</sequence>
<name>A0ABX7QJA8_9FLAO</name>
<proteinExistence type="predicted"/>
<keyword evidence="2" id="KW-1185">Reference proteome</keyword>
<evidence type="ECO:0000313" key="1">
    <source>
        <dbReference type="EMBL" id="QSW90444.1"/>
    </source>
</evidence>
<dbReference type="RefSeq" id="WP_207297601.1">
    <property type="nucleotide sequence ID" value="NZ_CP071448.1"/>
</dbReference>
<dbReference type="EMBL" id="CP071448">
    <property type="protein sequence ID" value="QSW90444.1"/>
    <property type="molecule type" value="Genomic_DNA"/>
</dbReference>
<reference evidence="1 2" key="1">
    <citation type="submission" date="2021-03" db="EMBL/GenBank/DDBJ databases">
        <title>Flavobacterium kribbensis sp. nov, an endophytic bacteria, isolated from soybean.</title>
        <authorList>
            <person name="Lee J."/>
            <person name="Seo J."/>
        </authorList>
    </citation>
    <scope>NUCLEOTIDE SEQUENCE [LARGE SCALE GENOMIC DNA]</scope>
    <source>
        <strain evidence="1 2">BB8</strain>
    </source>
</reference>
<evidence type="ECO:0000313" key="2">
    <source>
        <dbReference type="Proteomes" id="UP000663440"/>
    </source>
</evidence>